<evidence type="ECO:0000313" key="1">
    <source>
        <dbReference type="EMBL" id="MBB4883227.1"/>
    </source>
</evidence>
<dbReference type="Proteomes" id="UP000560081">
    <property type="component" value="Unassembled WGS sequence"/>
</dbReference>
<dbReference type="RefSeq" id="WP_135029132.1">
    <property type="nucleotide sequence ID" value="NZ_BMLA01000002.1"/>
</dbReference>
<reference evidence="1 2" key="1">
    <citation type="submission" date="2020-08" db="EMBL/GenBank/DDBJ databases">
        <title>Sequencing the genomes of 1000 actinobacteria strains.</title>
        <authorList>
            <person name="Klenk H.-P."/>
        </authorList>
    </citation>
    <scope>NUCLEOTIDE SEQUENCE [LARGE SCALE GENOMIC DNA]</scope>
    <source>
        <strain evidence="1 2">DSM 19079</strain>
    </source>
</reference>
<keyword evidence="2" id="KW-1185">Reference proteome</keyword>
<accession>A0A4Y8X394</accession>
<protein>
    <submittedName>
        <fullName evidence="1">Uncharacterized protein</fullName>
    </submittedName>
</protein>
<dbReference type="EMBL" id="JACHMC010000001">
    <property type="protein sequence ID" value="MBB4883227.1"/>
    <property type="molecule type" value="Genomic_DNA"/>
</dbReference>
<comment type="caution">
    <text evidence="1">The sequence shown here is derived from an EMBL/GenBank/DDBJ whole genome shotgun (WGS) entry which is preliminary data.</text>
</comment>
<gene>
    <name evidence="1" type="ORF">BJ976_001578</name>
</gene>
<dbReference type="AlphaFoldDB" id="A0A4Y8X394"/>
<name>A0A4Y8X394_9MICC</name>
<evidence type="ECO:0000313" key="2">
    <source>
        <dbReference type="Proteomes" id="UP000560081"/>
    </source>
</evidence>
<sequence length="200" mass="20905">MTRRSAGAADVDRLYDRLRTELPGLAAELEAGLGPGWRVAADVAGPHPTVRLERSPPAGSRAVAAWVTPVRCRADRFHATAGVVMAPGEVTASHPEDDGAAPAWIGALRRVSEAAEAVCAPDGPVRISRSAGGGRIGAAKAKADAARRHGLPLRWAKGWPEDVLGVRTEPVAGEELASFLRDLCRILPQLAVVADGRIAP</sequence>
<organism evidence="1 2">
    <name type="scientific">Micrococcus flavus</name>
    <dbReference type="NCBI Taxonomy" id="384602"/>
    <lineage>
        <taxon>Bacteria</taxon>
        <taxon>Bacillati</taxon>
        <taxon>Actinomycetota</taxon>
        <taxon>Actinomycetes</taxon>
        <taxon>Micrococcales</taxon>
        <taxon>Micrococcaceae</taxon>
        <taxon>Micrococcus</taxon>
    </lineage>
</organism>
<proteinExistence type="predicted"/>